<proteinExistence type="predicted"/>
<keyword evidence="3" id="KW-1185">Reference proteome</keyword>
<evidence type="ECO:0008006" key="4">
    <source>
        <dbReference type="Google" id="ProtNLM"/>
    </source>
</evidence>
<feature type="signal peptide" evidence="1">
    <location>
        <begin position="1"/>
        <end position="20"/>
    </location>
</feature>
<accession>A0ABW8ITF1</accession>
<comment type="caution">
    <text evidence="2">The sequence shown here is derived from an EMBL/GenBank/DDBJ whole genome shotgun (WGS) entry which is preliminary data.</text>
</comment>
<evidence type="ECO:0000313" key="3">
    <source>
        <dbReference type="Proteomes" id="UP001620405"/>
    </source>
</evidence>
<reference evidence="2 3" key="1">
    <citation type="submission" date="2020-10" db="EMBL/GenBank/DDBJ databases">
        <title>Phylogeny of dyella-like bacteria.</title>
        <authorList>
            <person name="Fu J."/>
        </authorList>
    </citation>
    <scope>NUCLEOTIDE SEQUENCE [LARGE SCALE GENOMIC DNA]</scope>
    <source>
        <strain evidence="2 3">DHOB07</strain>
    </source>
</reference>
<protein>
    <recommendedName>
        <fullName evidence="4">DUF1579 domain-containing protein</fullName>
    </recommendedName>
</protein>
<dbReference type="EMBL" id="JADIKG010000011">
    <property type="protein sequence ID" value="MFK2873262.1"/>
    <property type="molecule type" value="Genomic_DNA"/>
</dbReference>
<evidence type="ECO:0000313" key="2">
    <source>
        <dbReference type="EMBL" id="MFK2873262.1"/>
    </source>
</evidence>
<gene>
    <name evidence="2" type="ORF">ISP13_06915</name>
</gene>
<dbReference type="Proteomes" id="UP001620405">
    <property type="component" value="Unassembled WGS sequence"/>
</dbReference>
<evidence type="ECO:0000256" key="1">
    <source>
        <dbReference type="SAM" id="SignalP"/>
    </source>
</evidence>
<keyword evidence="1" id="KW-0732">Signal</keyword>
<organism evidence="2 3">
    <name type="scientific">Dyella lipolytica</name>
    <dbReference type="NCBI Taxonomy" id="1867835"/>
    <lineage>
        <taxon>Bacteria</taxon>
        <taxon>Pseudomonadati</taxon>
        <taxon>Pseudomonadota</taxon>
        <taxon>Gammaproteobacteria</taxon>
        <taxon>Lysobacterales</taxon>
        <taxon>Rhodanobacteraceae</taxon>
        <taxon>Dyella</taxon>
    </lineage>
</organism>
<feature type="chain" id="PRO_5046363296" description="DUF1579 domain-containing protein" evidence="1">
    <location>
        <begin position="21"/>
        <end position="179"/>
    </location>
</feature>
<name>A0ABW8ITF1_9GAMM</name>
<sequence>MVFAVMCGSIVALQPLQAVAASPVERDGQHDFDFHLGSWKSNISHLQHPLTGSTTWTKCEGSLVARKVWDGRAQIEELEADCPSGHIEDLLLFLYNPETHQWSLNAAAVGDGVIARPMFGEFKNGRGEFYDQETFKGRTIMVRQVWSDITPTSHQFEQSFSDDGGKTWEPNFKATLTRE</sequence>